<comment type="caution">
    <text evidence="1">The sequence shown here is derived from an EMBL/GenBank/DDBJ whole genome shotgun (WGS) entry which is preliminary data.</text>
</comment>
<reference evidence="1" key="1">
    <citation type="submission" date="2023-07" db="EMBL/GenBank/DDBJ databases">
        <title>Mycolicibacterium sp. nov., a novel bacterial species.</title>
        <authorList>
            <person name="Cao Y."/>
        </authorList>
    </citation>
    <scope>NUCLEOTIDE SEQUENCE</scope>
    <source>
        <strain evidence="1">KC 300</strain>
    </source>
</reference>
<sequence length="43" mass="4264">MLRAALRFGFGTASLLGGSWVLRALHGTPAALGATPAEIAAVA</sequence>
<organism evidence="1 2">
    <name type="scientific">Mycolicibacterium arseniciresistens</name>
    <dbReference type="NCBI Taxonomy" id="3062257"/>
    <lineage>
        <taxon>Bacteria</taxon>
        <taxon>Bacillati</taxon>
        <taxon>Actinomycetota</taxon>
        <taxon>Actinomycetes</taxon>
        <taxon>Mycobacteriales</taxon>
        <taxon>Mycobacteriaceae</taxon>
        <taxon>Mycolicibacterium</taxon>
    </lineage>
</organism>
<evidence type="ECO:0000313" key="1">
    <source>
        <dbReference type="EMBL" id="MDO3640198.1"/>
    </source>
</evidence>
<keyword evidence="2" id="KW-1185">Reference proteome</keyword>
<feature type="non-terminal residue" evidence="1">
    <location>
        <position position="43"/>
    </location>
</feature>
<name>A0ABT8UUU6_9MYCO</name>
<dbReference type="Proteomes" id="UP001168823">
    <property type="component" value="Unassembled WGS sequence"/>
</dbReference>
<proteinExistence type="predicted"/>
<protein>
    <recommendedName>
        <fullName evidence="3">MFS transporter</fullName>
    </recommendedName>
</protein>
<evidence type="ECO:0000313" key="2">
    <source>
        <dbReference type="Proteomes" id="UP001168823"/>
    </source>
</evidence>
<dbReference type="EMBL" id="JAUMSQ010000494">
    <property type="protein sequence ID" value="MDO3640198.1"/>
    <property type="molecule type" value="Genomic_DNA"/>
</dbReference>
<gene>
    <name evidence="1" type="ORF">Q2100_30945</name>
</gene>
<evidence type="ECO:0008006" key="3">
    <source>
        <dbReference type="Google" id="ProtNLM"/>
    </source>
</evidence>
<accession>A0ABT8UUU6</accession>